<dbReference type="WBParaSite" id="SVE_0034100.1">
    <property type="protein sequence ID" value="SVE_0034100.1"/>
    <property type="gene ID" value="SVE_0034100"/>
</dbReference>
<dbReference type="GO" id="GO:0008970">
    <property type="term" value="F:phospholipase A1 activity"/>
    <property type="evidence" value="ECO:0007669"/>
    <property type="project" value="TreeGrafter"/>
</dbReference>
<evidence type="ECO:0000259" key="5">
    <source>
        <dbReference type="PROSITE" id="PS51934"/>
    </source>
</evidence>
<dbReference type="GO" id="GO:0005737">
    <property type="term" value="C:cytoplasm"/>
    <property type="evidence" value="ECO:0007669"/>
    <property type="project" value="TreeGrafter"/>
</dbReference>
<comment type="similarity">
    <text evidence="1">Belongs to the H-rev107 family.</text>
</comment>
<sequence>MSNMDDNFTTPWSSAKILVRKLKVGDLIEIRNVEENEAQLVTHWGVYVGIINGNHKIGHLACPGNNIPNSLTNLSSSDSTRQSTVRIDNLFDVCDKKECRKNNYIDIYLEPLPEKIIMYRVRSRLGSYKKSLFRINSAQFAKWTRNSQMNYGIITPWTSAGNLVQKLKVGDLIESRECIKIGILIYNH</sequence>
<dbReference type="GO" id="GO:0016410">
    <property type="term" value="F:N-acyltransferase activity"/>
    <property type="evidence" value="ECO:0007669"/>
    <property type="project" value="TreeGrafter"/>
</dbReference>
<evidence type="ECO:0000313" key="6">
    <source>
        <dbReference type="Proteomes" id="UP000035680"/>
    </source>
</evidence>
<evidence type="ECO:0000256" key="3">
    <source>
        <dbReference type="ARBA" id="ARBA00022801"/>
    </source>
</evidence>
<dbReference type="InterPro" id="IPR051496">
    <property type="entry name" value="H-rev107_PLA/AT"/>
</dbReference>
<name>A0A0K0EUZ4_STRVS</name>
<reference evidence="6" key="1">
    <citation type="submission" date="2014-07" db="EMBL/GenBank/DDBJ databases">
        <authorList>
            <person name="Martin A.A"/>
            <person name="De Silva N."/>
        </authorList>
    </citation>
    <scope>NUCLEOTIDE SEQUENCE</scope>
</reference>
<dbReference type="Gene3D" id="3.90.1720.10">
    <property type="entry name" value="endopeptidase domain like (from Nostoc punctiforme)"/>
    <property type="match status" value="1"/>
</dbReference>
<keyword evidence="2" id="KW-0808">Transferase</keyword>
<dbReference type="Pfam" id="PF04970">
    <property type="entry name" value="LRAT"/>
    <property type="match status" value="1"/>
</dbReference>
<dbReference type="Proteomes" id="UP000035680">
    <property type="component" value="Unassembled WGS sequence"/>
</dbReference>
<evidence type="ECO:0000256" key="4">
    <source>
        <dbReference type="ARBA" id="ARBA00023098"/>
    </source>
</evidence>
<protein>
    <submittedName>
        <fullName evidence="7">LRAT domain-containing protein</fullName>
    </submittedName>
</protein>
<dbReference type="GO" id="GO:0070292">
    <property type="term" value="P:N-acylphosphatidylethanolamine metabolic process"/>
    <property type="evidence" value="ECO:0007669"/>
    <property type="project" value="TreeGrafter"/>
</dbReference>
<organism evidence="6 7">
    <name type="scientific">Strongyloides venezuelensis</name>
    <name type="common">Threadworm</name>
    <dbReference type="NCBI Taxonomy" id="75913"/>
    <lineage>
        <taxon>Eukaryota</taxon>
        <taxon>Metazoa</taxon>
        <taxon>Ecdysozoa</taxon>
        <taxon>Nematoda</taxon>
        <taxon>Chromadorea</taxon>
        <taxon>Rhabditida</taxon>
        <taxon>Tylenchina</taxon>
        <taxon>Panagrolaimomorpha</taxon>
        <taxon>Strongyloidoidea</taxon>
        <taxon>Strongyloididae</taxon>
        <taxon>Strongyloides</taxon>
    </lineage>
</organism>
<dbReference type="AlphaFoldDB" id="A0A0K0EUZ4"/>
<keyword evidence="6" id="KW-1185">Reference proteome</keyword>
<proteinExistence type="inferred from homology"/>
<dbReference type="PROSITE" id="PS51934">
    <property type="entry name" value="LRAT"/>
    <property type="match status" value="1"/>
</dbReference>
<accession>A0A0K0EUZ4</accession>
<keyword evidence="3" id="KW-0378">Hydrolase</keyword>
<dbReference type="InterPro" id="IPR007053">
    <property type="entry name" value="LRAT_dom"/>
</dbReference>
<dbReference type="GO" id="GO:0004623">
    <property type="term" value="F:phospholipase A2 activity"/>
    <property type="evidence" value="ECO:0007669"/>
    <property type="project" value="TreeGrafter"/>
</dbReference>
<evidence type="ECO:0000256" key="1">
    <source>
        <dbReference type="ARBA" id="ARBA00007824"/>
    </source>
</evidence>
<dbReference type="PANTHER" id="PTHR13943">
    <property type="entry name" value="HRAS-LIKE SUPPRESSOR - RELATED"/>
    <property type="match status" value="1"/>
</dbReference>
<keyword evidence="4" id="KW-0443">Lipid metabolism</keyword>
<dbReference type="PANTHER" id="PTHR13943:SF77">
    <property type="entry name" value="LRAT DOMAIN-CONTAINING PROTEIN"/>
    <property type="match status" value="1"/>
</dbReference>
<reference evidence="7" key="2">
    <citation type="submission" date="2015-08" db="UniProtKB">
        <authorList>
            <consortium name="WormBaseParasite"/>
        </authorList>
    </citation>
    <scope>IDENTIFICATION</scope>
</reference>
<feature type="domain" description="LRAT" evidence="5">
    <location>
        <begin position="33"/>
        <end position="158"/>
    </location>
</feature>
<dbReference type="STRING" id="75913.A0A0K0EUZ4"/>
<evidence type="ECO:0000256" key="2">
    <source>
        <dbReference type="ARBA" id="ARBA00022679"/>
    </source>
</evidence>
<evidence type="ECO:0000313" key="7">
    <source>
        <dbReference type="WBParaSite" id="SVE_0034100.1"/>
    </source>
</evidence>